<dbReference type="Pfam" id="PF00486">
    <property type="entry name" value="Trans_reg_C"/>
    <property type="match status" value="1"/>
</dbReference>
<gene>
    <name evidence="13" type="ORF">CTZ24_24315</name>
    <name evidence="12" type="ORF">Q3404_07915</name>
</gene>
<dbReference type="EMBL" id="JAUOOM010000006">
    <property type="protein sequence ID" value="MDO6406497.1"/>
    <property type="molecule type" value="Genomic_DNA"/>
</dbReference>
<evidence type="ECO:0000256" key="4">
    <source>
        <dbReference type="ARBA" id="ARBA00023125"/>
    </source>
</evidence>
<dbReference type="Proteomes" id="UP000424872">
    <property type="component" value="Plasmid pMSR2C"/>
</dbReference>
<dbReference type="SMART" id="SM00448">
    <property type="entry name" value="REC"/>
    <property type="match status" value="1"/>
</dbReference>
<dbReference type="EMBL" id="CP024639">
    <property type="protein sequence ID" value="QGR09593.1"/>
    <property type="molecule type" value="Genomic_DNA"/>
</dbReference>
<dbReference type="PROSITE" id="PS51755">
    <property type="entry name" value="OMPR_PHOB"/>
    <property type="match status" value="1"/>
</dbReference>
<dbReference type="GO" id="GO:0000976">
    <property type="term" value="F:transcription cis-regulatory region binding"/>
    <property type="evidence" value="ECO:0007669"/>
    <property type="project" value="TreeGrafter"/>
</dbReference>
<dbReference type="InterPro" id="IPR036388">
    <property type="entry name" value="WH-like_DNA-bd_sf"/>
</dbReference>
<dbReference type="CDD" id="cd00383">
    <property type="entry name" value="trans_reg_C"/>
    <property type="match status" value="1"/>
</dbReference>
<dbReference type="GO" id="GO:0005829">
    <property type="term" value="C:cytosol"/>
    <property type="evidence" value="ECO:0007669"/>
    <property type="project" value="TreeGrafter"/>
</dbReference>
<organism evidence="13 14">
    <name type="scientific">Pantoea phytobeneficialis</name>
    <dbReference type="NCBI Taxonomy" id="2052056"/>
    <lineage>
        <taxon>Bacteria</taxon>
        <taxon>Pseudomonadati</taxon>
        <taxon>Pseudomonadota</taxon>
        <taxon>Gammaproteobacteria</taxon>
        <taxon>Enterobacterales</taxon>
        <taxon>Erwiniaceae</taxon>
        <taxon>Pantoea</taxon>
    </lineage>
</organism>
<dbReference type="RefSeq" id="WP_208726996.1">
    <property type="nucleotide sequence ID" value="NZ_CP024639.1"/>
</dbReference>
<dbReference type="AlphaFoldDB" id="A0AAP9HAB8"/>
<reference evidence="12" key="3">
    <citation type="submission" date="2023-07" db="EMBL/GenBank/DDBJ databases">
        <title>The extreme plant-growth-promoting properties of Pantoea phytobeneficialis PF55 revealed by functional and genomic analysis.</title>
        <authorList>
            <person name="Nascimento F.X."/>
            <person name="Marcio R.J."/>
        </authorList>
    </citation>
    <scope>NUCLEOTIDE SEQUENCE</scope>
    <source>
        <strain evidence="12">PF55</strain>
    </source>
</reference>
<keyword evidence="13" id="KW-0614">Plasmid</keyword>
<dbReference type="GO" id="GO:0006355">
    <property type="term" value="P:regulation of DNA-templated transcription"/>
    <property type="evidence" value="ECO:0007669"/>
    <property type="project" value="InterPro"/>
</dbReference>
<accession>A0AAP9HAB8</accession>
<evidence type="ECO:0000313" key="14">
    <source>
        <dbReference type="Proteomes" id="UP000424872"/>
    </source>
</evidence>
<dbReference type="KEGG" id="ppho:CTZ24_24315"/>
<proteinExistence type="predicted"/>
<reference evidence="13" key="2">
    <citation type="journal article" date="2020" name="Environ. Microbiol.">
        <title>The extreme plant-growth-promoting properties of Pantoea phytobeneficialis MSR2 revealed by functional and genomic analysis.</title>
        <authorList>
            <person name="Nascimento F.X."/>
            <person name="Hernandez A.G."/>
            <person name="Glick B.R."/>
            <person name="Rossi M.J."/>
        </authorList>
    </citation>
    <scope>NUCLEOTIDE SEQUENCE</scope>
    <source>
        <strain evidence="13">MSR2</strain>
    </source>
</reference>
<dbReference type="InterPro" id="IPR011006">
    <property type="entry name" value="CheY-like_superfamily"/>
</dbReference>
<dbReference type="InterPro" id="IPR001789">
    <property type="entry name" value="Sig_transdc_resp-reg_receiver"/>
</dbReference>
<keyword evidence="1 8" id="KW-0597">Phosphoprotein</keyword>
<feature type="DNA-binding region" description="OmpR/PhoB-type" evidence="9">
    <location>
        <begin position="131"/>
        <end position="230"/>
    </location>
</feature>
<name>A0AAP9HAB8_9GAMM</name>
<keyword evidence="3" id="KW-0805">Transcription regulation</keyword>
<dbReference type="Gene3D" id="3.40.50.2300">
    <property type="match status" value="1"/>
</dbReference>
<keyword evidence="2" id="KW-0902">Two-component regulatory system</keyword>
<dbReference type="SMART" id="SM00862">
    <property type="entry name" value="Trans_reg_C"/>
    <property type="match status" value="1"/>
</dbReference>
<evidence type="ECO:0000259" key="10">
    <source>
        <dbReference type="PROSITE" id="PS50110"/>
    </source>
</evidence>
<evidence type="ECO:0000256" key="1">
    <source>
        <dbReference type="ARBA" id="ARBA00022553"/>
    </source>
</evidence>
<dbReference type="PANTHER" id="PTHR48111">
    <property type="entry name" value="REGULATOR OF RPOS"/>
    <property type="match status" value="1"/>
</dbReference>
<evidence type="ECO:0000256" key="3">
    <source>
        <dbReference type="ARBA" id="ARBA00023015"/>
    </source>
</evidence>
<dbReference type="Gene3D" id="1.10.10.10">
    <property type="entry name" value="Winged helix-like DNA-binding domain superfamily/Winged helix DNA-binding domain"/>
    <property type="match status" value="1"/>
</dbReference>
<dbReference type="SUPFAM" id="SSF52172">
    <property type="entry name" value="CheY-like"/>
    <property type="match status" value="1"/>
</dbReference>
<evidence type="ECO:0000256" key="6">
    <source>
        <dbReference type="ARBA" id="ARBA00040496"/>
    </source>
</evidence>
<dbReference type="GO" id="GO:0032993">
    <property type="term" value="C:protein-DNA complex"/>
    <property type="evidence" value="ECO:0007669"/>
    <property type="project" value="TreeGrafter"/>
</dbReference>
<feature type="domain" description="OmpR/PhoB-type" evidence="11">
    <location>
        <begin position="131"/>
        <end position="230"/>
    </location>
</feature>
<sequence>MTTVLLIEDDTRLAQMIVPYLEQYEFDVLHSASSSDAQSRMKMKDFDVVLLDLMLGDADGLALCRQIRAESHNDPAIIMVTGRGDPADRIIGLEVGADDYLPKPFEPRELLARMRAVLRRLRPGTSQRGDISVIQSGELEIDTAARTVTLRQQPCLLTSLQFDVLVSLARQAGRVLSREQIWQTVRGESYDNFDRAIDVHIGRIRQLIEDDPRSPKRIITVRGVGYVFSALSER</sequence>
<evidence type="ECO:0000256" key="7">
    <source>
        <dbReference type="ARBA" id="ARBA00041745"/>
    </source>
</evidence>
<dbReference type="InterPro" id="IPR001867">
    <property type="entry name" value="OmpR/PhoB-type_DNA-bd"/>
</dbReference>
<geneLocation type="plasmid" evidence="13">
    <name>pMSR2C</name>
</geneLocation>
<dbReference type="PANTHER" id="PTHR48111:SF4">
    <property type="entry name" value="DNA-BINDING DUAL TRANSCRIPTIONAL REGULATOR OMPR"/>
    <property type="match status" value="1"/>
</dbReference>
<feature type="modified residue" description="4-aspartylphosphate" evidence="8">
    <location>
        <position position="52"/>
    </location>
</feature>
<evidence type="ECO:0000313" key="12">
    <source>
        <dbReference type="EMBL" id="MDO6406497.1"/>
    </source>
</evidence>
<keyword evidence="5" id="KW-0804">Transcription</keyword>
<feature type="domain" description="Response regulatory" evidence="10">
    <location>
        <begin position="3"/>
        <end position="118"/>
    </location>
</feature>
<dbReference type="Gene3D" id="6.10.250.690">
    <property type="match status" value="1"/>
</dbReference>
<evidence type="ECO:0000256" key="8">
    <source>
        <dbReference type="PROSITE-ProRule" id="PRU00169"/>
    </source>
</evidence>
<keyword evidence="15" id="KW-1185">Reference proteome</keyword>
<dbReference type="GO" id="GO:0000156">
    <property type="term" value="F:phosphorelay response regulator activity"/>
    <property type="evidence" value="ECO:0007669"/>
    <property type="project" value="TreeGrafter"/>
</dbReference>
<evidence type="ECO:0000313" key="15">
    <source>
        <dbReference type="Proteomes" id="UP001171299"/>
    </source>
</evidence>
<geneLocation type="plasmid" evidence="14">
    <name>pmsr2c</name>
</geneLocation>
<evidence type="ECO:0000256" key="2">
    <source>
        <dbReference type="ARBA" id="ARBA00023012"/>
    </source>
</evidence>
<keyword evidence="4 9" id="KW-0238">DNA-binding</keyword>
<evidence type="ECO:0000313" key="13">
    <source>
        <dbReference type="EMBL" id="QGR09593.1"/>
    </source>
</evidence>
<dbReference type="Proteomes" id="UP001171299">
    <property type="component" value="Unassembled WGS sequence"/>
</dbReference>
<reference evidence="14" key="1">
    <citation type="submission" date="2017-11" db="EMBL/GenBank/DDBJ databases">
        <title>Genome sequence of Pantoea sp. MSR2.</title>
        <authorList>
            <person name="Nascimento F.X."/>
        </authorList>
    </citation>
    <scope>NUCLEOTIDE SEQUENCE [LARGE SCALE GENOMIC DNA]</scope>
    <source>
        <strain evidence="14">MSR2</strain>
        <plasmid evidence="14">pmsr2c</plasmid>
    </source>
</reference>
<evidence type="ECO:0000256" key="5">
    <source>
        <dbReference type="ARBA" id="ARBA00023163"/>
    </source>
</evidence>
<dbReference type="InterPro" id="IPR039420">
    <property type="entry name" value="WalR-like"/>
</dbReference>
<evidence type="ECO:0000256" key="9">
    <source>
        <dbReference type="PROSITE-ProRule" id="PRU01091"/>
    </source>
</evidence>
<evidence type="ECO:0000259" key="11">
    <source>
        <dbReference type="PROSITE" id="PS51755"/>
    </source>
</evidence>
<dbReference type="Pfam" id="PF00072">
    <property type="entry name" value="Response_reg"/>
    <property type="match status" value="1"/>
</dbReference>
<protein>
    <recommendedName>
        <fullName evidence="6">DNA-binding dual transcriptional regulator OmpR</fullName>
    </recommendedName>
    <alternativeName>
        <fullName evidence="7">Transcriptional regulatory protein OmpR</fullName>
    </alternativeName>
</protein>
<dbReference type="PROSITE" id="PS50110">
    <property type="entry name" value="RESPONSE_REGULATORY"/>
    <property type="match status" value="1"/>
</dbReference>